<keyword evidence="7" id="KW-1185">Reference proteome</keyword>
<organism evidence="6 7">
    <name type="scientific">Campylobacter blaseri</name>
    <dbReference type="NCBI Taxonomy" id="2042961"/>
    <lineage>
        <taxon>Bacteria</taxon>
        <taxon>Pseudomonadati</taxon>
        <taxon>Campylobacterota</taxon>
        <taxon>Epsilonproteobacteria</taxon>
        <taxon>Campylobacterales</taxon>
        <taxon>Campylobacteraceae</taxon>
        <taxon>Campylobacter</taxon>
    </lineage>
</organism>
<gene>
    <name evidence="6" type="ORF">CQ405_04900</name>
</gene>
<evidence type="ECO:0000256" key="4">
    <source>
        <dbReference type="ARBA" id="ARBA00033164"/>
    </source>
</evidence>
<dbReference type="Pfam" id="PF00849">
    <property type="entry name" value="PseudoU_synth_2"/>
    <property type="match status" value="1"/>
</dbReference>
<dbReference type="GO" id="GO:0009982">
    <property type="term" value="F:pseudouridine synthase activity"/>
    <property type="evidence" value="ECO:0007669"/>
    <property type="project" value="InterPro"/>
</dbReference>
<protein>
    <recommendedName>
        <fullName evidence="3">RNA pseudouridylate synthase</fullName>
    </recommendedName>
    <alternativeName>
        <fullName evidence="4">RNA-uridine isomerase</fullName>
    </alternativeName>
</protein>
<dbReference type="PANTHER" id="PTHR21600:SF44">
    <property type="entry name" value="RIBOSOMAL LARGE SUBUNIT PSEUDOURIDINE SYNTHASE D"/>
    <property type="match status" value="1"/>
</dbReference>
<dbReference type="InterPro" id="IPR050188">
    <property type="entry name" value="RluA_PseudoU_synthase"/>
</dbReference>
<dbReference type="GO" id="GO:0000455">
    <property type="term" value="P:enzyme-directed rRNA pseudouridine synthesis"/>
    <property type="evidence" value="ECO:0007669"/>
    <property type="project" value="TreeGrafter"/>
</dbReference>
<dbReference type="InterPro" id="IPR006145">
    <property type="entry name" value="PsdUridine_synth_RsuA/RluA"/>
</dbReference>
<dbReference type="PANTHER" id="PTHR21600">
    <property type="entry name" value="MITOCHONDRIAL RNA PSEUDOURIDINE SYNTHASE"/>
    <property type="match status" value="1"/>
</dbReference>
<evidence type="ECO:0000256" key="2">
    <source>
        <dbReference type="ARBA" id="ARBA00010876"/>
    </source>
</evidence>
<dbReference type="SUPFAM" id="SSF55120">
    <property type="entry name" value="Pseudouridine synthase"/>
    <property type="match status" value="1"/>
</dbReference>
<dbReference type="AlphaFoldDB" id="A0A2P8R086"/>
<dbReference type="InterPro" id="IPR020103">
    <property type="entry name" value="PsdUridine_synth_cat_dom_sf"/>
</dbReference>
<dbReference type="EMBL" id="PDHH01000004">
    <property type="protein sequence ID" value="PSM51906.1"/>
    <property type="molecule type" value="Genomic_DNA"/>
</dbReference>
<evidence type="ECO:0000256" key="3">
    <source>
        <dbReference type="ARBA" id="ARBA00031870"/>
    </source>
</evidence>
<dbReference type="GO" id="GO:0140098">
    <property type="term" value="F:catalytic activity, acting on RNA"/>
    <property type="evidence" value="ECO:0007669"/>
    <property type="project" value="UniProtKB-ARBA"/>
</dbReference>
<dbReference type="CDD" id="cd02869">
    <property type="entry name" value="PseudoU_synth_RluA_like"/>
    <property type="match status" value="1"/>
</dbReference>
<feature type="domain" description="Pseudouridine synthase RsuA/RluA-like" evidence="5">
    <location>
        <begin position="72"/>
        <end position="198"/>
    </location>
</feature>
<evidence type="ECO:0000259" key="5">
    <source>
        <dbReference type="Pfam" id="PF00849"/>
    </source>
</evidence>
<dbReference type="OrthoDB" id="128480at2"/>
<comment type="similarity">
    <text evidence="2">Belongs to the pseudouridine synthase RluA family.</text>
</comment>
<dbReference type="GO" id="GO:0003723">
    <property type="term" value="F:RNA binding"/>
    <property type="evidence" value="ECO:0007669"/>
    <property type="project" value="InterPro"/>
</dbReference>
<evidence type="ECO:0000256" key="1">
    <source>
        <dbReference type="ARBA" id="ARBA00000073"/>
    </source>
</evidence>
<comment type="catalytic activity">
    <reaction evidence="1">
        <text>a uridine in RNA = a pseudouridine in RNA</text>
        <dbReference type="Rhea" id="RHEA:48348"/>
        <dbReference type="Rhea" id="RHEA-COMP:12068"/>
        <dbReference type="Rhea" id="RHEA-COMP:12069"/>
        <dbReference type="ChEBI" id="CHEBI:65314"/>
        <dbReference type="ChEBI" id="CHEBI:65315"/>
    </reaction>
</comment>
<sequence length="250" mass="28256">MTKEKAYKLLAVQEGISNNEAKNLIDNGQVFAHDKKILIARGLISSKTTFKVLKTKEPKVIFEDDNIVAINKPQFTTSEQIAKKFKFELLNRLDKDTSGVILLIKNKEFQEKAIEEFKHLRVKKIYVAMVDGIVSEEIIIDEPIITLKTKGGAFSKISKQGKNAITKVEPLMISGKKSIVKVTIQTGRTHQIRVHLASINHPIVGDEKYGKGSSKRLFLHSYETEILGYKFRANLDNSFHAFGFEIPKDI</sequence>
<accession>A0A2P8R086</accession>
<name>A0A2P8R086_9BACT</name>
<evidence type="ECO:0000313" key="6">
    <source>
        <dbReference type="EMBL" id="PSM51906.1"/>
    </source>
</evidence>
<dbReference type="Gene3D" id="3.30.2350.10">
    <property type="entry name" value="Pseudouridine synthase"/>
    <property type="match status" value="1"/>
</dbReference>
<reference evidence="7" key="1">
    <citation type="submission" date="2017-10" db="EMBL/GenBank/DDBJ databases">
        <title>Campylobacter species from seals.</title>
        <authorList>
            <person name="Gilbert M.J."/>
            <person name="Zomer A.L."/>
            <person name="Timmerman A.J."/>
            <person name="Duim B."/>
            <person name="Wagenaar J.A."/>
        </authorList>
    </citation>
    <scope>NUCLEOTIDE SEQUENCE [LARGE SCALE GENOMIC DNA]</scope>
    <source>
        <strain evidence="7">17S00004-5</strain>
    </source>
</reference>
<dbReference type="RefSeq" id="WP_106871285.1">
    <property type="nucleotide sequence ID" value="NZ_CP053841.1"/>
</dbReference>
<dbReference type="Proteomes" id="UP000240535">
    <property type="component" value="Unassembled WGS sequence"/>
</dbReference>
<proteinExistence type="inferred from homology"/>
<evidence type="ECO:0000313" key="7">
    <source>
        <dbReference type="Proteomes" id="UP000240535"/>
    </source>
</evidence>
<comment type="caution">
    <text evidence="6">The sequence shown here is derived from an EMBL/GenBank/DDBJ whole genome shotgun (WGS) entry which is preliminary data.</text>
</comment>